<gene>
    <name evidence="16" type="primary">murB</name>
    <name evidence="19" type="ORF">UR67_C0001G0201</name>
</gene>
<dbReference type="AlphaFoldDB" id="A0A0G0ESK2"/>
<feature type="domain" description="FAD-binding PCMH-type" evidence="18">
    <location>
        <begin position="95"/>
        <end position="323"/>
    </location>
</feature>
<dbReference type="Pfam" id="PF01565">
    <property type="entry name" value="FAD_binding_4"/>
    <property type="match status" value="1"/>
</dbReference>
<evidence type="ECO:0000256" key="12">
    <source>
        <dbReference type="ARBA" id="ARBA00023002"/>
    </source>
</evidence>
<evidence type="ECO:0000256" key="4">
    <source>
        <dbReference type="ARBA" id="ARBA00004752"/>
    </source>
</evidence>
<evidence type="ECO:0000313" key="20">
    <source>
        <dbReference type="Proteomes" id="UP000034581"/>
    </source>
</evidence>
<keyword evidence="10 16" id="KW-0133">Cell shape</keyword>
<accession>A0A0G0ESK2</accession>
<dbReference type="InterPro" id="IPR011601">
    <property type="entry name" value="MurB_C"/>
</dbReference>
<sequence length="458" mass="50718">MDDQKTKQPVQSLNTSSNNNDTQVNTNVPPNPVDMAKNSVPPSFTSRFGNFSSSSSAAQPKQKDPHKENWEFLKANLGEGRVKENESMSNHTTFRIGGPAEFYFEAESIDDFIKAITVCRQDKFLKDPEDVTEEDKDRLAEIEKQKSKSAPPKPSTSPYGLGRSPFGSKLGTKKESHYFLPCFILGGGSNILVSDRGIKGLTIKVKASKINFGGEIVEAYAGTLTGFLLQKVLDSGLTGMEFLDGVPGTIGGAVFNNAKAFFLGNFLKNPKSISEIIYDFTVITKEGKVLTRNVSDYEWGLTHNNISENGDIILVVRLKLHKGVSKEAELYLKEYNAIRRQKPYMRHPSAGSIFRNPDGFSAGKLIDECGLKGEKRGGAQISEEHGNILINLGNAKAVEVRELIDLAKEKVSQKFNINLQEEIRYIGDYRSDAEISFLKEKNSEKNDQLDSENGNQDQ</sequence>
<dbReference type="InterPro" id="IPR036635">
    <property type="entry name" value="MurB_C_sf"/>
</dbReference>
<dbReference type="HAMAP" id="MF_00037">
    <property type="entry name" value="MurB"/>
    <property type="match status" value="1"/>
</dbReference>
<evidence type="ECO:0000256" key="5">
    <source>
        <dbReference type="ARBA" id="ARBA00022490"/>
    </source>
</evidence>
<dbReference type="InterPro" id="IPR016166">
    <property type="entry name" value="FAD-bd_PCMH"/>
</dbReference>
<dbReference type="EMBL" id="LBQB01000001">
    <property type="protein sequence ID" value="KKP70292.1"/>
    <property type="molecule type" value="Genomic_DNA"/>
</dbReference>
<dbReference type="Gene3D" id="3.30.465.10">
    <property type="match status" value="1"/>
</dbReference>
<comment type="subcellular location">
    <subcellularLocation>
        <location evidence="3 16">Cytoplasm</location>
    </subcellularLocation>
</comment>
<dbReference type="STRING" id="1618350.UR67_C0001G0201"/>
<keyword evidence="6 16" id="KW-0132">Cell division</keyword>
<comment type="catalytic activity">
    <reaction evidence="15 16">
        <text>UDP-N-acetyl-alpha-D-muramate + NADP(+) = UDP-N-acetyl-3-O-(1-carboxyvinyl)-alpha-D-glucosamine + NADPH + H(+)</text>
        <dbReference type="Rhea" id="RHEA:12248"/>
        <dbReference type="ChEBI" id="CHEBI:15378"/>
        <dbReference type="ChEBI" id="CHEBI:57783"/>
        <dbReference type="ChEBI" id="CHEBI:58349"/>
        <dbReference type="ChEBI" id="CHEBI:68483"/>
        <dbReference type="ChEBI" id="CHEBI:70757"/>
        <dbReference type="EC" id="1.3.1.98"/>
    </reaction>
</comment>
<dbReference type="GO" id="GO:0005829">
    <property type="term" value="C:cytosol"/>
    <property type="evidence" value="ECO:0007669"/>
    <property type="project" value="TreeGrafter"/>
</dbReference>
<evidence type="ECO:0000256" key="8">
    <source>
        <dbReference type="ARBA" id="ARBA00022827"/>
    </source>
</evidence>
<feature type="compositionally biased region" description="Basic and acidic residues" evidence="17">
    <location>
        <begin position="129"/>
        <end position="146"/>
    </location>
</feature>
<proteinExistence type="inferred from homology"/>
<organism evidence="19 20">
    <name type="scientific">candidate division CPR3 bacterium GW2011_GWF2_35_18</name>
    <dbReference type="NCBI Taxonomy" id="1618350"/>
    <lineage>
        <taxon>Bacteria</taxon>
        <taxon>Bacteria division CPR3</taxon>
    </lineage>
</organism>
<feature type="region of interest" description="Disordered" evidence="17">
    <location>
        <begin position="129"/>
        <end position="164"/>
    </location>
</feature>
<reference evidence="19 20" key="1">
    <citation type="journal article" date="2015" name="Nature">
        <title>rRNA introns, odd ribosomes, and small enigmatic genomes across a large radiation of phyla.</title>
        <authorList>
            <person name="Brown C.T."/>
            <person name="Hug L.A."/>
            <person name="Thomas B.C."/>
            <person name="Sharon I."/>
            <person name="Castelle C.J."/>
            <person name="Singh A."/>
            <person name="Wilkins M.J."/>
            <person name="Williams K.H."/>
            <person name="Banfield J.F."/>
        </authorList>
    </citation>
    <scope>NUCLEOTIDE SEQUENCE [LARGE SCALE GENOMIC DNA]</scope>
</reference>
<comment type="function">
    <text evidence="2 16">Cell wall formation.</text>
</comment>
<dbReference type="InterPro" id="IPR016167">
    <property type="entry name" value="FAD-bd_PCMH_sub1"/>
</dbReference>
<evidence type="ECO:0000256" key="1">
    <source>
        <dbReference type="ARBA" id="ARBA00001974"/>
    </source>
</evidence>
<evidence type="ECO:0000256" key="3">
    <source>
        <dbReference type="ARBA" id="ARBA00004496"/>
    </source>
</evidence>
<keyword evidence="11 16" id="KW-0573">Peptidoglycan synthesis</keyword>
<keyword evidence="7 16" id="KW-0285">Flavoprotein</keyword>
<evidence type="ECO:0000256" key="7">
    <source>
        <dbReference type="ARBA" id="ARBA00022630"/>
    </source>
</evidence>
<dbReference type="PANTHER" id="PTHR21071">
    <property type="entry name" value="UDP-N-ACETYLENOLPYRUVOYLGLUCOSAMINE REDUCTASE"/>
    <property type="match status" value="1"/>
</dbReference>
<dbReference type="UniPathway" id="UPA00219"/>
<feature type="compositionally biased region" description="Polar residues" evidence="17">
    <location>
        <begin position="7"/>
        <end position="28"/>
    </location>
</feature>
<protein>
    <recommendedName>
        <fullName evidence="16">UDP-N-acetylenolpyruvoylglucosamine reductase</fullName>
        <ecNumber evidence="16">1.3.1.98</ecNumber>
    </recommendedName>
    <alternativeName>
        <fullName evidence="16">UDP-N-acetylmuramate dehydrogenase</fullName>
    </alternativeName>
</protein>
<dbReference type="PROSITE" id="PS51387">
    <property type="entry name" value="FAD_PCMH"/>
    <property type="match status" value="1"/>
</dbReference>
<dbReference type="GO" id="GO:0008762">
    <property type="term" value="F:UDP-N-acetylmuramate dehydrogenase activity"/>
    <property type="evidence" value="ECO:0007669"/>
    <property type="project" value="UniProtKB-UniRule"/>
</dbReference>
<evidence type="ECO:0000256" key="16">
    <source>
        <dbReference type="HAMAP-Rule" id="MF_00037"/>
    </source>
</evidence>
<dbReference type="NCBIfam" id="TIGR00179">
    <property type="entry name" value="murB"/>
    <property type="match status" value="1"/>
</dbReference>
<dbReference type="InterPro" id="IPR006094">
    <property type="entry name" value="Oxid_FAD_bind_N"/>
</dbReference>
<comment type="pathway">
    <text evidence="4 16">Cell wall biogenesis; peptidoglycan biosynthesis.</text>
</comment>
<dbReference type="InterPro" id="IPR036318">
    <property type="entry name" value="FAD-bd_PCMH-like_sf"/>
</dbReference>
<evidence type="ECO:0000256" key="14">
    <source>
        <dbReference type="ARBA" id="ARBA00023316"/>
    </source>
</evidence>
<dbReference type="SUPFAM" id="SSF56194">
    <property type="entry name" value="Uridine diphospho-N-Acetylenolpyruvylglucosamine reductase, MurB, C-terminal domain"/>
    <property type="match status" value="1"/>
</dbReference>
<comment type="caution">
    <text evidence="19">The sequence shown here is derived from an EMBL/GenBank/DDBJ whole genome shotgun (WGS) entry which is preliminary data.</text>
</comment>
<feature type="region of interest" description="Disordered" evidence="17">
    <location>
        <begin position="1"/>
        <end position="67"/>
    </location>
</feature>
<comment type="caution">
    <text evidence="16">Lacks conserved residue(s) required for the propagation of feature annotation.</text>
</comment>
<dbReference type="GO" id="GO:0071555">
    <property type="term" value="P:cell wall organization"/>
    <property type="evidence" value="ECO:0007669"/>
    <property type="project" value="UniProtKB-KW"/>
</dbReference>
<dbReference type="PANTHER" id="PTHR21071:SF4">
    <property type="entry name" value="UDP-N-ACETYLENOLPYRUVOYLGLUCOSAMINE REDUCTASE"/>
    <property type="match status" value="1"/>
</dbReference>
<dbReference type="GO" id="GO:0009252">
    <property type="term" value="P:peptidoglycan biosynthetic process"/>
    <property type="evidence" value="ECO:0007669"/>
    <property type="project" value="UniProtKB-UniRule"/>
</dbReference>
<feature type="compositionally biased region" description="Low complexity" evidence="17">
    <location>
        <begin position="43"/>
        <end position="56"/>
    </location>
</feature>
<evidence type="ECO:0000256" key="2">
    <source>
        <dbReference type="ARBA" id="ARBA00003921"/>
    </source>
</evidence>
<keyword evidence="13 16" id="KW-0131">Cell cycle</keyword>
<keyword evidence="8 16" id="KW-0274">FAD</keyword>
<dbReference type="InterPro" id="IPR003170">
    <property type="entry name" value="MurB"/>
</dbReference>
<evidence type="ECO:0000256" key="10">
    <source>
        <dbReference type="ARBA" id="ARBA00022960"/>
    </source>
</evidence>
<keyword evidence="12 16" id="KW-0560">Oxidoreductase</keyword>
<dbReference type="Gene3D" id="3.30.43.10">
    <property type="entry name" value="Uridine Diphospho-n-acetylenolpyruvylglucosamine Reductase, domain 2"/>
    <property type="match status" value="1"/>
</dbReference>
<dbReference type="PATRIC" id="fig|1618350.3.peg.209"/>
<dbReference type="Gene3D" id="3.90.78.10">
    <property type="entry name" value="UDP-N-acetylenolpyruvoylglucosamine reductase, C-terminal domain"/>
    <property type="match status" value="1"/>
</dbReference>
<evidence type="ECO:0000256" key="11">
    <source>
        <dbReference type="ARBA" id="ARBA00022984"/>
    </source>
</evidence>
<evidence type="ECO:0000313" key="19">
    <source>
        <dbReference type="EMBL" id="KKP70292.1"/>
    </source>
</evidence>
<comment type="similarity">
    <text evidence="16">Belongs to the MurB family.</text>
</comment>
<dbReference type="EC" id="1.3.1.98" evidence="16"/>
<keyword evidence="9 16" id="KW-0521">NADP</keyword>
<evidence type="ECO:0000256" key="13">
    <source>
        <dbReference type="ARBA" id="ARBA00023306"/>
    </source>
</evidence>
<evidence type="ECO:0000256" key="6">
    <source>
        <dbReference type="ARBA" id="ARBA00022618"/>
    </source>
</evidence>
<comment type="cofactor">
    <cofactor evidence="1 16">
        <name>FAD</name>
        <dbReference type="ChEBI" id="CHEBI:57692"/>
    </cofactor>
</comment>
<dbReference type="GO" id="GO:0051301">
    <property type="term" value="P:cell division"/>
    <property type="evidence" value="ECO:0007669"/>
    <property type="project" value="UniProtKB-KW"/>
</dbReference>
<dbReference type="Pfam" id="PF02873">
    <property type="entry name" value="MurB_C"/>
    <property type="match status" value="1"/>
</dbReference>
<evidence type="ECO:0000256" key="15">
    <source>
        <dbReference type="ARBA" id="ARBA00048914"/>
    </source>
</evidence>
<dbReference type="GO" id="GO:0008360">
    <property type="term" value="P:regulation of cell shape"/>
    <property type="evidence" value="ECO:0007669"/>
    <property type="project" value="UniProtKB-KW"/>
</dbReference>
<evidence type="ECO:0000256" key="9">
    <source>
        <dbReference type="ARBA" id="ARBA00022857"/>
    </source>
</evidence>
<keyword evidence="5 16" id="KW-0963">Cytoplasm</keyword>
<name>A0A0G0ESK2_UNCC3</name>
<dbReference type="SUPFAM" id="SSF56176">
    <property type="entry name" value="FAD-binding/transporter-associated domain-like"/>
    <property type="match status" value="1"/>
</dbReference>
<feature type="active site" description="Proton donor" evidence="16">
    <location>
        <position position="352"/>
    </location>
</feature>
<evidence type="ECO:0000259" key="18">
    <source>
        <dbReference type="PROSITE" id="PS51387"/>
    </source>
</evidence>
<dbReference type="InterPro" id="IPR016169">
    <property type="entry name" value="FAD-bd_PCMH_sub2"/>
</dbReference>
<dbReference type="GO" id="GO:0071949">
    <property type="term" value="F:FAD binding"/>
    <property type="evidence" value="ECO:0007669"/>
    <property type="project" value="InterPro"/>
</dbReference>
<feature type="active site" evidence="16">
    <location>
        <position position="422"/>
    </location>
</feature>
<evidence type="ECO:0000256" key="17">
    <source>
        <dbReference type="SAM" id="MobiDB-lite"/>
    </source>
</evidence>
<dbReference type="Proteomes" id="UP000034581">
    <property type="component" value="Unassembled WGS sequence"/>
</dbReference>
<keyword evidence="14 16" id="KW-0961">Cell wall biogenesis/degradation</keyword>